<protein>
    <submittedName>
        <fullName evidence="1">Uncharacterized protein</fullName>
    </submittedName>
</protein>
<comment type="caution">
    <text evidence="1">The sequence shown here is derived from an EMBL/GenBank/DDBJ whole genome shotgun (WGS) entry which is preliminary data.</text>
</comment>
<evidence type="ECO:0000313" key="1">
    <source>
        <dbReference type="EMBL" id="MDR9900902.1"/>
    </source>
</evidence>
<dbReference type="Proteomes" id="UP000667802">
    <property type="component" value="Unassembled WGS sequence"/>
</dbReference>
<evidence type="ECO:0000313" key="2">
    <source>
        <dbReference type="Proteomes" id="UP000667802"/>
    </source>
</evidence>
<proteinExistence type="predicted"/>
<keyword evidence="2" id="KW-1185">Reference proteome</keyword>
<accession>A0AAP5MDQ7</accession>
<dbReference type="EMBL" id="JAALHA020000042">
    <property type="protein sequence ID" value="MDR9900902.1"/>
    <property type="molecule type" value="Genomic_DNA"/>
</dbReference>
<sequence length="151" mass="16897">MFFSNSSSTNESGTSTNAIKLADGIDLTNMTNMRDVRKAVKDGMDLGDIKSTATEVNIRKHAIVAGQLEALSHNVDKLAHYKEQIMSHGNAIYSRFTQHKLKSAEEAKRYQQTNKQLTQGLSRTMADMDYEQANHSGYAQFLNAADQHLTW</sequence>
<dbReference type="RefSeq" id="WP_208345221.1">
    <property type="nucleotide sequence ID" value="NZ_CAWQFN010000614.1"/>
</dbReference>
<organism evidence="1 2">
    <name type="scientific">Aetokthonos hydrillicola Thurmond2011</name>
    <dbReference type="NCBI Taxonomy" id="2712845"/>
    <lineage>
        <taxon>Bacteria</taxon>
        <taxon>Bacillati</taxon>
        <taxon>Cyanobacteriota</taxon>
        <taxon>Cyanophyceae</taxon>
        <taxon>Nostocales</taxon>
        <taxon>Hapalosiphonaceae</taxon>
        <taxon>Aetokthonos</taxon>
    </lineage>
</organism>
<gene>
    <name evidence="1" type="ORF">G7B40_041185</name>
</gene>
<dbReference type="AlphaFoldDB" id="A0AAP5MDQ7"/>
<name>A0AAP5MDQ7_9CYAN</name>
<reference evidence="2" key="1">
    <citation type="journal article" date="2021" name="Science">
        <title>Hunting the eagle killer: A cyanobacterial neurotoxin causes vacuolar myelinopathy.</title>
        <authorList>
            <person name="Breinlinger S."/>
            <person name="Phillips T.J."/>
            <person name="Haram B.N."/>
            <person name="Mares J."/>
            <person name="Martinez Yerena J.A."/>
            <person name="Hrouzek P."/>
            <person name="Sobotka R."/>
            <person name="Henderson W.M."/>
            <person name="Schmieder P."/>
            <person name="Williams S.M."/>
            <person name="Lauderdale J.D."/>
            <person name="Wilde H.D."/>
            <person name="Gerrin W."/>
            <person name="Kust A."/>
            <person name="Washington J.W."/>
            <person name="Wagner C."/>
            <person name="Geier B."/>
            <person name="Liebeke M."/>
            <person name="Enke H."/>
            <person name="Niedermeyer T.H.J."/>
            <person name="Wilde S.B."/>
        </authorList>
    </citation>
    <scope>NUCLEOTIDE SEQUENCE [LARGE SCALE GENOMIC DNA]</scope>
    <source>
        <strain evidence="2">Thurmond2011</strain>
    </source>
</reference>